<protein>
    <submittedName>
        <fullName evidence="5">AAA ATPase-like protein</fullName>
    </submittedName>
</protein>
<dbReference type="Pfam" id="PF13191">
    <property type="entry name" value="AAA_16"/>
    <property type="match status" value="1"/>
</dbReference>
<sequence length="781" mass="83617">METERAVARNRPRRSSFPVSPLTAFFALPAPGPFVGRTRLLATLRTELARPSAMVLLSGEAGVGKSRLAAESLQDSGLPVVVAHCDDLREPQPLGPLIDGLRVAYATGTLPPLRTTDPEAGVLARLLPPLADQLPSPLAALPDPDAERARLLRAAAALLAALTPMALAVEDLQMADPATLQLLDHLGAYPVPGLKVVITVREAELPAGWQPGPAIRRLRVPPLTRAEVGRLASALLKGSGTGPFAVYFYERTAGIPFLVEEVVRSLTDGDVDTIRERPDALADVAVPALLRDVLVTRLQHFDEAAREILGAAAVLGQAADPRQLAAITQTSDGTVTAALNQARTAGLLHQRDGRLWFRHTLARQVVHELLPPVTRRLLHLRAARLLEEQQPRPYARLAHHFREAGSPADHVRNAEAAADLAAARGDDATAARFLLDAVGHTGLPRPVRVRLAAKLGRSAIESVAQASAIPVMRDLVADRGLPPGARGELGLALGRMLRQQGEARAGYEEIERAVPYLRHHGRRARALAVLSAPDTVIGRHLSEHQARCEEAALAAEKSGEPSAVLAVEIARLSLLLESGDPAAVPAITATAASLAGHPRERARACLNWAQGALHVGDIALAATMLATGRQLVDDTDYERLRPVVELTTFGLDLAVDRRAGLEERLLRFLARPYRLPLAMADARLYLARLRYRQGDVDVAEQGLREVIAETERTGAAWPLIPARTALAELLLSSGFQAAGLAEAAAALALVEGKGLPAWGRDASRLTVPPRQTQSQKNRPSR</sequence>
<dbReference type="OrthoDB" id="5476461at2"/>
<evidence type="ECO:0000256" key="3">
    <source>
        <dbReference type="SAM" id="MobiDB-lite"/>
    </source>
</evidence>
<accession>A0A327ZAK3</accession>
<dbReference type="EMBL" id="QLMJ01000008">
    <property type="protein sequence ID" value="RAK36529.1"/>
    <property type="molecule type" value="Genomic_DNA"/>
</dbReference>
<organism evidence="5 6">
    <name type="scientific">Actinoplanes lutulentus</name>
    <dbReference type="NCBI Taxonomy" id="1287878"/>
    <lineage>
        <taxon>Bacteria</taxon>
        <taxon>Bacillati</taxon>
        <taxon>Actinomycetota</taxon>
        <taxon>Actinomycetes</taxon>
        <taxon>Micromonosporales</taxon>
        <taxon>Micromonosporaceae</taxon>
        <taxon>Actinoplanes</taxon>
    </lineage>
</organism>
<evidence type="ECO:0000259" key="4">
    <source>
        <dbReference type="Pfam" id="PF13191"/>
    </source>
</evidence>
<dbReference type="GO" id="GO:0005524">
    <property type="term" value="F:ATP binding"/>
    <property type="evidence" value="ECO:0007669"/>
    <property type="project" value="UniProtKB-KW"/>
</dbReference>
<feature type="compositionally biased region" description="Polar residues" evidence="3">
    <location>
        <begin position="769"/>
        <end position="781"/>
    </location>
</feature>
<evidence type="ECO:0000256" key="2">
    <source>
        <dbReference type="ARBA" id="ARBA00022840"/>
    </source>
</evidence>
<keyword evidence="2" id="KW-0067">ATP-binding</keyword>
<feature type="region of interest" description="Disordered" evidence="3">
    <location>
        <begin position="759"/>
        <end position="781"/>
    </location>
</feature>
<evidence type="ECO:0000313" key="6">
    <source>
        <dbReference type="Proteomes" id="UP000249341"/>
    </source>
</evidence>
<dbReference type="InterPro" id="IPR041664">
    <property type="entry name" value="AAA_16"/>
</dbReference>
<dbReference type="AlphaFoldDB" id="A0A327ZAK3"/>
<evidence type="ECO:0000256" key="1">
    <source>
        <dbReference type="ARBA" id="ARBA00022741"/>
    </source>
</evidence>
<dbReference type="PANTHER" id="PTHR16305:SF35">
    <property type="entry name" value="TRANSCRIPTIONAL ACTIVATOR DOMAIN"/>
    <property type="match status" value="1"/>
</dbReference>
<name>A0A327ZAK3_9ACTN</name>
<keyword evidence="1" id="KW-0547">Nucleotide-binding</keyword>
<proteinExistence type="predicted"/>
<reference evidence="5 6" key="1">
    <citation type="submission" date="2018-06" db="EMBL/GenBank/DDBJ databases">
        <title>Genomic Encyclopedia of Type Strains, Phase III (KMG-III): the genomes of soil and plant-associated and newly described type strains.</title>
        <authorList>
            <person name="Whitman W."/>
        </authorList>
    </citation>
    <scope>NUCLEOTIDE SEQUENCE [LARGE SCALE GENOMIC DNA]</scope>
    <source>
        <strain evidence="5 6">CGMCC 4.7090</strain>
    </source>
</reference>
<feature type="domain" description="Orc1-like AAA ATPase" evidence="4">
    <location>
        <begin position="33"/>
        <end position="187"/>
    </location>
</feature>
<gene>
    <name evidence="5" type="ORF">B0I29_108118</name>
</gene>
<dbReference type="GO" id="GO:0004016">
    <property type="term" value="F:adenylate cyclase activity"/>
    <property type="evidence" value="ECO:0007669"/>
    <property type="project" value="TreeGrafter"/>
</dbReference>
<dbReference type="PANTHER" id="PTHR16305">
    <property type="entry name" value="TESTICULAR SOLUBLE ADENYLYL CYCLASE"/>
    <property type="match status" value="1"/>
</dbReference>
<comment type="caution">
    <text evidence="5">The sequence shown here is derived from an EMBL/GenBank/DDBJ whole genome shotgun (WGS) entry which is preliminary data.</text>
</comment>
<dbReference type="InterPro" id="IPR027417">
    <property type="entry name" value="P-loop_NTPase"/>
</dbReference>
<keyword evidence="6" id="KW-1185">Reference proteome</keyword>
<dbReference type="GO" id="GO:0005737">
    <property type="term" value="C:cytoplasm"/>
    <property type="evidence" value="ECO:0007669"/>
    <property type="project" value="TreeGrafter"/>
</dbReference>
<dbReference type="Proteomes" id="UP000249341">
    <property type="component" value="Unassembled WGS sequence"/>
</dbReference>
<dbReference type="SUPFAM" id="SSF52540">
    <property type="entry name" value="P-loop containing nucleoside triphosphate hydrolases"/>
    <property type="match status" value="1"/>
</dbReference>
<evidence type="ECO:0000313" key="5">
    <source>
        <dbReference type="EMBL" id="RAK36529.1"/>
    </source>
</evidence>